<evidence type="ECO:0000313" key="2">
    <source>
        <dbReference type="Proteomes" id="UP001162501"/>
    </source>
</evidence>
<proteinExistence type="predicted"/>
<reference evidence="1" key="1">
    <citation type="submission" date="2023-05" db="EMBL/GenBank/DDBJ databases">
        <authorList>
            <consortium name="ELIXIR-Norway"/>
        </authorList>
    </citation>
    <scope>NUCLEOTIDE SEQUENCE</scope>
</reference>
<gene>
    <name evidence="1" type="ORF">MRATA1EN22A_LOCUS26998</name>
</gene>
<evidence type="ECO:0000313" key="1">
    <source>
        <dbReference type="EMBL" id="CAN0560306.1"/>
    </source>
</evidence>
<protein>
    <submittedName>
        <fullName evidence="1">Uncharacterized protein</fullName>
    </submittedName>
</protein>
<sequence>MQASAAAAHRLSGCGPGLWRTDLLRAAAHGLSCSMVCGIFPDQRSNPRLLHWQADSLPLATGAPSSSVFEETSDFGVPGSGLGALCMLSR</sequence>
<dbReference type="EMBL" id="OX596092">
    <property type="protein sequence ID" value="CAN0560306.1"/>
    <property type="molecule type" value="Genomic_DNA"/>
</dbReference>
<dbReference type="Proteomes" id="UP001162501">
    <property type="component" value="Chromosome 8"/>
</dbReference>
<accession>A0AC60A517</accession>
<reference evidence="1" key="2">
    <citation type="submission" date="2025-03" db="EMBL/GenBank/DDBJ databases">
        <authorList>
            <consortium name="ELIXIR-Norway"/>
            <consortium name="Elixir Norway"/>
        </authorList>
    </citation>
    <scope>NUCLEOTIDE SEQUENCE</scope>
</reference>
<name>A0AC60A517_RANTA</name>
<organism evidence="1 2">
    <name type="scientific">Rangifer tarandus platyrhynchus</name>
    <name type="common">Svalbard reindeer</name>
    <dbReference type="NCBI Taxonomy" id="3082113"/>
    <lineage>
        <taxon>Eukaryota</taxon>
        <taxon>Metazoa</taxon>
        <taxon>Chordata</taxon>
        <taxon>Craniata</taxon>
        <taxon>Vertebrata</taxon>
        <taxon>Euteleostomi</taxon>
        <taxon>Mammalia</taxon>
        <taxon>Eutheria</taxon>
        <taxon>Laurasiatheria</taxon>
        <taxon>Artiodactyla</taxon>
        <taxon>Ruminantia</taxon>
        <taxon>Pecora</taxon>
        <taxon>Cervidae</taxon>
        <taxon>Odocoileinae</taxon>
        <taxon>Rangifer</taxon>
    </lineage>
</organism>